<evidence type="ECO:0000256" key="3">
    <source>
        <dbReference type="ARBA" id="ARBA00022670"/>
    </source>
</evidence>
<dbReference type="PANTHER" id="PTHR11733:SF237">
    <property type="entry name" value="NEPRILYSIN-LIKE 4"/>
    <property type="match status" value="1"/>
</dbReference>
<evidence type="ECO:0000256" key="4">
    <source>
        <dbReference type="ARBA" id="ARBA00022723"/>
    </source>
</evidence>
<evidence type="ECO:0000256" key="2">
    <source>
        <dbReference type="ARBA" id="ARBA00007357"/>
    </source>
</evidence>
<keyword evidence="5" id="KW-0378">Hydrolase</keyword>
<dbReference type="PROSITE" id="PS51885">
    <property type="entry name" value="NEPRILYSIN"/>
    <property type="match status" value="1"/>
</dbReference>
<dbReference type="Pfam" id="PF05649">
    <property type="entry name" value="Peptidase_M13_N"/>
    <property type="match status" value="1"/>
</dbReference>
<comment type="caution">
    <text evidence="10">The sequence shown here is derived from an EMBL/GenBank/DDBJ whole genome shotgun (WGS) entry which is preliminary data.</text>
</comment>
<dbReference type="GO" id="GO:0016485">
    <property type="term" value="P:protein processing"/>
    <property type="evidence" value="ECO:0007669"/>
    <property type="project" value="TreeGrafter"/>
</dbReference>
<proteinExistence type="inferred from homology"/>
<dbReference type="GO" id="GO:0005886">
    <property type="term" value="C:plasma membrane"/>
    <property type="evidence" value="ECO:0007669"/>
    <property type="project" value="TreeGrafter"/>
</dbReference>
<keyword evidence="7" id="KW-0482">Metalloprotease</keyword>
<evidence type="ECO:0000313" key="11">
    <source>
        <dbReference type="Proteomes" id="UP000186922"/>
    </source>
</evidence>
<evidence type="ECO:0000256" key="5">
    <source>
        <dbReference type="ARBA" id="ARBA00022801"/>
    </source>
</evidence>
<evidence type="ECO:0000259" key="9">
    <source>
        <dbReference type="Pfam" id="PF05649"/>
    </source>
</evidence>
<evidence type="ECO:0000256" key="6">
    <source>
        <dbReference type="ARBA" id="ARBA00022833"/>
    </source>
</evidence>
<evidence type="ECO:0000256" key="1">
    <source>
        <dbReference type="ARBA" id="ARBA00001947"/>
    </source>
</evidence>
<keyword evidence="11" id="KW-1185">Reference proteome</keyword>
<sequence>MGAILPGGWPMITPNWDPAQFDLFSVVLNAAVYGVQPFFVTEVVADFTNPTQNLLIFAQPSTFASKDTLNSEDGSGVTSSYLQKVVETTQLIPSNTSGPRPASAILNDAIDIVNLEKNIALAGLNFGQQEDISLATNKTTLGSFQDGALKRSSLFQRFIEFHRALLAIANVTFRIDRNTVVVPLTFDVFVGLDQIVASLEAMGDEGKRRLANYIGWQLINANVPYLSRDVQELHENHLRRIRVLKEDSPPVANITESKCIGTMQSMLPLALETLYVRKYVPADLQPKVAMLITDTKLGFADLLREATWMENATKILALQKLDNMLNFVAFSNEVVNNKSAVNTEYSQVKIGTTFFDTVQTIMRYLVIKNLKSLDRVNVRLDPFANPVDITQANAYNDFVQNIIFILAGILAPPFYDPQVPQYVNYGATGGVIGHEVTHGFDTTGALFDQNQILRVWWDNATLQAFKERSKGVIQQFNGFCTPGIGCVNGELTVDENIADIGGLKAAYRVQNNRLHQLEARNVQ</sequence>
<dbReference type="Proteomes" id="UP000186922">
    <property type="component" value="Unassembled WGS sequence"/>
</dbReference>
<feature type="domain" description="Peptidase M13 C-terminal" evidence="8">
    <location>
        <begin position="393"/>
        <end position="516"/>
    </location>
</feature>
<dbReference type="OrthoDB" id="2441876at2759"/>
<dbReference type="EMBL" id="BDGG01000006">
    <property type="protein sequence ID" value="GAV00808.1"/>
    <property type="molecule type" value="Genomic_DNA"/>
</dbReference>
<dbReference type="InterPro" id="IPR024079">
    <property type="entry name" value="MetalloPept_cat_dom_sf"/>
</dbReference>
<reference evidence="10 11" key="1">
    <citation type="journal article" date="2016" name="Nat. Commun.">
        <title>Extremotolerant tardigrade genome and improved radiotolerance of human cultured cells by tardigrade-unique protein.</title>
        <authorList>
            <person name="Hashimoto T."/>
            <person name="Horikawa D.D."/>
            <person name="Saito Y."/>
            <person name="Kuwahara H."/>
            <person name="Kozuka-Hata H."/>
            <person name="Shin-I T."/>
            <person name="Minakuchi Y."/>
            <person name="Ohishi K."/>
            <person name="Motoyama A."/>
            <person name="Aizu T."/>
            <person name="Enomoto A."/>
            <person name="Kondo K."/>
            <person name="Tanaka S."/>
            <person name="Hara Y."/>
            <person name="Koshikawa S."/>
            <person name="Sagara H."/>
            <person name="Miura T."/>
            <person name="Yokobori S."/>
            <person name="Miyagawa K."/>
            <person name="Suzuki Y."/>
            <person name="Kubo T."/>
            <person name="Oyama M."/>
            <person name="Kohara Y."/>
            <person name="Fujiyama A."/>
            <person name="Arakawa K."/>
            <person name="Katayama T."/>
            <person name="Toyoda A."/>
            <person name="Kunieda T."/>
        </authorList>
    </citation>
    <scope>NUCLEOTIDE SEQUENCE [LARGE SCALE GENOMIC DNA]</scope>
    <source>
        <strain evidence="10 11">YOKOZUNA-1</strain>
    </source>
</reference>
<name>A0A1D1VM25_RAMVA</name>
<dbReference type="InterPro" id="IPR000718">
    <property type="entry name" value="Peptidase_M13"/>
</dbReference>
<dbReference type="AlphaFoldDB" id="A0A1D1VM25"/>
<comment type="cofactor">
    <cofactor evidence="1">
        <name>Zn(2+)</name>
        <dbReference type="ChEBI" id="CHEBI:29105"/>
    </cofactor>
</comment>
<evidence type="ECO:0000256" key="7">
    <source>
        <dbReference type="ARBA" id="ARBA00023049"/>
    </source>
</evidence>
<dbReference type="InterPro" id="IPR018497">
    <property type="entry name" value="Peptidase_M13_C"/>
</dbReference>
<dbReference type="STRING" id="947166.A0A1D1VM25"/>
<dbReference type="PRINTS" id="PR00786">
    <property type="entry name" value="NEPRILYSIN"/>
</dbReference>
<dbReference type="Pfam" id="PF01431">
    <property type="entry name" value="Peptidase_M13"/>
    <property type="match status" value="1"/>
</dbReference>
<comment type="similarity">
    <text evidence="2">Belongs to the peptidase M13 family.</text>
</comment>
<keyword evidence="4" id="KW-0479">Metal-binding</keyword>
<evidence type="ECO:0000313" key="10">
    <source>
        <dbReference type="EMBL" id="GAV00808.1"/>
    </source>
</evidence>
<dbReference type="PANTHER" id="PTHR11733">
    <property type="entry name" value="ZINC METALLOPROTEASE FAMILY M13 NEPRILYSIN-RELATED"/>
    <property type="match status" value="1"/>
</dbReference>
<dbReference type="Gene3D" id="3.40.390.10">
    <property type="entry name" value="Collagenase (Catalytic Domain)"/>
    <property type="match status" value="1"/>
</dbReference>
<dbReference type="CDD" id="cd08662">
    <property type="entry name" value="M13"/>
    <property type="match status" value="1"/>
</dbReference>
<evidence type="ECO:0008006" key="12">
    <source>
        <dbReference type="Google" id="ProtNLM"/>
    </source>
</evidence>
<dbReference type="GO" id="GO:0004222">
    <property type="term" value="F:metalloendopeptidase activity"/>
    <property type="evidence" value="ECO:0007669"/>
    <property type="project" value="InterPro"/>
</dbReference>
<organism evidence="10 11">
    <name type="scientific">Ramazzottius varieornatus</name>
    <name type="common">Water bear</name>
    <name type="synonym">Tardigrade</name>
    <dbReference type="NCBI Taxonomy" id="947166"/>
    <lineage>
        <taxon>Eukaryota</taxon>
        <taxon>Metazoa</taxon>
        <taxon>Ecdysozoa</taxon>
        <taxon>Tardigrada</taxon>
        <taxon>Eutardigrada</taxon>
        <taxon>Parachela</taxon>
        <taxon>Hypsibioidea</taxon>
        <taxon>Ramazzottiidae</taxon>
        <taxon>Ramazzottius</taxon>
    </lineage>
</organism>
<keyword evidence="6" id="KW-0862">Zinc</keyword>
<feature type="domain" description="Peptidase M13 N-terminal" evidence="9">
    <location>
        <begin position="14"/>
        <end position="330"/>
    </location>
</feature>
<dbReference type="InterPro" id="IPR008753">
    <property type="entry name" value="Peptidase_M13_N"/>
</dbReference>
<dbReference type="GO" id="GO:0046872">
    <property type="term" value="F:metal ion binding"/>
    <property type="evidence" value="ECO:0007669"/>
    <property type="project" value="UniProtKB-KW"/>
</dbReference>
<protein>
    <recommendedName>
        <fullName evidence="12">Peptidase M13 C-terminal domain-containing protein</fullName>
    </recommendedName>
</protein>
<accession>A0A1D1VM25</accession>
<dbReference type="SUPFAM" id="SSF55486">
    <property type="entry name" value="Metalloproteases ('zincins'), catalytic domain"/>
    <property type="match status" value="1"/>
</dbReference>
<keyword evidence="3" id="KW-0645">Protease</keyword>
<evidence type="ECO:0000259" key="8">
    <source>
        <dbReference type="Pfam" id="PF01431"/>
    </source>
</evidence>
<gene>
    <name evidence="10" type="primary">RvY_11604</name>
    <name evidence="10" type="synonym">RvY_11604.2</name>
    <name evidence="10" type="ORF">RvY_11604-2</name>
</gene>